<accession>A0A1W1XZZ0</accession>
<evidence type="ECO:0000259" key="1">
    <source>
        <dbReference type="Pfam" id="PF07045"/>
    </source>
</evidence>
<keyword evidence="3" id="KW-1185">Reference proteome</keyword>
<sequence length="108" mass="11704">MPKGYWIVRVDIADAAQYQHYVAANAAPLAEYGGRFLARGGQFENPEGSTRSRHALVEFPTYQAALDCWHSPAYQAAIALRAPVSALDMVIIEGYDGLQPGQTAPAQP</sequence>
<protein>
    <submittedName>
        <fullName evidence="2">Uncharacterized conserved protein, DUF1330 family</fullName>
    </submittedName>
</protein>
<dbReference type="RefSeq" id="WP_084092803.1">
    <property type="nucleotide sequence ID" value="NZ_FWXD01000035.1"/>
</dbReference>
<organism evidence="2 3">
    <name type="scientific">Andreprevotia lacus DSM 23236</name>
    <dbReference type="NCBI Taxonomy" id="1121001"/>
    <lineage>
        <taxon>Bacteria</taxon>
        <taxon>Pseudomonadati</taxon>
        <taxon>Pseudomonadota</taxon>
        <taxon>Betaproteobacteria</taxon>
        <taxon>Neisseriales</taxon>
        <taxon>Chitinibacteraceae</taxon>
        <taxon>Andreprevotia</taxon>
    </lineage>
</organism>
<proteinExistence type="predicted"/>
<dbReference type="STRING" id="1121001.SAMN02745857_03871"/>
<dbReference type="SUPFAM" id="SSF54909">
    <property type="entry name" value="Dimeric alpha+beta barrel"/>
    <property type="match status" value="1"/>
</dbReference>
<dbReference type="Gene3D" id="3.30.70.100">
    <property type="match status" value="1"/>
</dbReference>
<name>A0A1W1XZZ0_9NEIS</name>
<evidence type="ECO:0000313" key="2">
    <source>
        <dbReference type="EMBL" id="SMC29486.1"/>
    </source>
</evidence>
<gene>
    <name evidence="2" type="ORF">SAMN02745857_03871</name>
</gene>
<dbReference type="InterPro" id="IPR010753">
    <property type="entry name" value="DUF1330"/>
</dbReference>
<dbReference type="Pfam" id="PF07045">
    <property type="entry name" value="DUF1330"/>
    <property type="match status" value="1"/>
</dbReference>
<feature type="domain" description="DUF1330" evidence="1">
    <location>
        <begin position="3"/>
        <end position="95"/>
    </location>
</feature>
<reference evidence="2 3" key="1">
    <citation type="submission" date="2017-04" db="EMBL/GenBank/DDBJ databases">
        <authorList>
            <person name="Afonso C.L."/>
            <person name="Miller P.J."/>
            <person name="Scott M.A."/>
            <person name="Spackman E."/>
            <person name="Goraichik I."/>
            <person name="Dimitrov K.M."/>
            <person name="Suarez D.L."/>
            <person name="Swayne D.E."/>
        </authorList>
    </citation>
    <scope>NUCLEOTIDE SEQUENCE [LARGE SCALE GENOMIC DNA]</scope>
    <source>
        <strain evidence="2 3">DSM 23236</strain>
    </source>
</reference>
<dbReference type="InterPro" id="IPR011008">
    <property type="entry name" value="Dimeric_a/b-barrel"/>
</dbReference>
<dbReference type="PANTHER" id="PTHR41521:SF4">
    <property type="entry name" value="BLR0684 PROTEIN"/>
    <property type="match status" value="1"/>
</dbReference>
<dbReference type="OrthoDB" id="516779at2"/>
<dbReference type="AlphaFoldDB" id="A0A1W1XZZ0"/>
<evidence type="ECO:0000313" key="3">
    <source>
        <dbReference type="Proteomes" id="UP000192761"/>
    </source>
</evidence>
<dbReference type="PANTHER" id="PTHR41521">
    <property type="match status" value="1"/>
</dbReference>
<dbReference type="Proteomes" id="UP000192761">
    <property type="component" value="Unassembled WGS sequence"/>
</dbReference>
<dbReference type="EMBL" id="FWXD01000035">
    <property type="protein sequence ID" value="SMC29486.1"/>
    <property type="molecule type" value="Genomic_DNA"/>
</dbReference>